<dbReference type="PROSITE" id="PS50109">
    <property type="entry name" value="HIS_KIN"/>
    <property type="match status" value="1"/>
</dbReference>
<name>A0A0F9EEH2_9ZZZZ</name>
<dbReference type="InterPro" id="IPR005467">
    <property type="entry name" value="His_kinase_dom"/>
</dbReference>
<keyword evidence="3" id="KW-0418">Kinase</keyword>
<dbReference type="PANTHER" id="PTHR43065">
    <property type="entry name" value="SENSOR HISTIDINE KINASE"/>
    <property type="match status" value="1"/>
</dbReference>
<keyword evidence="4" id="KW-0067">ATP-binding</keyword>
<evidence type="ECO:0000313" key="7">
    <source>
        <dbReference type="EMBL" id="KKL22393.1"/>
    </source>
</evidence>
<dbReference type="SUPFAM" id="SSF55874">
    <property type="entry name" value="ATPase domain of HSP90 chaperone/DNA topoisomerase II/histidine kinase"/>
    <property type="match status" value="1"/>
</dbReference>
<organism evidence="7">
    <name type="scientific">marine sediment metagenome</name>
    <dbReference type="NCBI Taxonomy" id="412755"/>
    <lineage>
        <taxon>unclassified sequences</taxon>
        <taxon>metagenomes</taxon>
        <taxon>ecological metagenomes</taxon>
    </lineage>
</organism>
<keyword evidence="5" id="KW-0902">Two-component regulatory system</keyword>
<dbReference type="SMART" id="SM00387">
    <property type="entry name" value="HATPase_c"/>
    <property type="match status" value="1"/>
</dbReference>
<protein>
    <recommendedName>
        <fullName evidence="6">Histidine kinase domain-containing protein</fullName>
    </recommendedName>
</protein>
<evidence type="ECO:0000256" key="4">
    <source>
        <dbReference type="ARBA" id="ARBA00022840"/>
    </source>
</evidence>
<feature type="domain" description="Histidine kinase" evidence="6">
    <location>
        <begin position="1"/>
        <end position="165"/>
    </location>
</feature>
<evidence type="ECO:0000259" key="6">
    <source>
        <dbReference type="PROSITE" id="PS50109"/>
    </source>
</evidence>
<dbReference type="InterPro" id="IPR036890">
    <property type="entry name" value="HATPase_C_sf"/>
</dbReference>
<comment type="caution">
    <text evidence="7">The sequence shown here is derived from an EMBL/GenBank/DDBJ whole genome shotgun (WGS) entry which is preliminary data.</text>
</comment>
<gene>
    <name evidence="7" type="ORF">LCGC14_2435880</name>
</gene>
<accession>A0A0F9EEH2</accession>
<evidence type="ECO:0000256" key="5">
    <source>
        <dbReference type="ARBA" id="ARBA00023012"/>
    </source>
</evidence>
<dbReference type="PANTHER" id="PTHR43065:SF46">
    <property type="entry name" value="C4-DICARBOXYLATE TRANSPORT SENSOR PROTEIN DCTB"/>
    <property type="match status" value="1"/>
</dbReference>
<dbReference type="Pfam" id="PF02518">
    <property type="entry name" value="HATPase_c"/>
    <property type="match status" value="1"/>
</dbReference>
<dbReference type="GO" id="GO:0016301">
    <property type="term" value="F:kinase activity"/>
    <property type="evidence" value="ECO:0007669"/>
    <property type="project" value="UniProtKB-KW"/>
</dbReference>
<dbReference type="PRINTS" id="PR00344">
    <property type="entry name" value="BCTRLSENSOR"/>
</dbReference>
<dbReference type="GO" id="GO:0000160">
    <property type="term" value="P:phosphorelay signal transduction system"/>
    <property type="evidence" value="ECO:0007669"/>
    <property type="project" value="UniProtKB-KW"/>
</dbReference>
<dbReference type="GO" id="GO:0005524">
    <property type="term" value="F:ATP binding"/>
    <property type="evidence" value="ECO:0007669"/>
    <property type="project" value="UniProtKB-KW"/>
</dbReference>
<evidence type="ECO:0000256" key="3">
    <source>
        <dbReference type="ARBA" id="ARBA00022777"/>
    </source>
</evidence>
<keyword evidence="2" id="KW-0547">Nucleotide-binding</keyword>
<proteinExistence type="predicted"/>
<evidence type="ECO:0000256" key="1">
    <source>
        <dbReference type="ARBA" id="ARBA00022679"/>
    </source>
</evidence>
<dbReference type="EMBL" id="LAZR01037368">
    <property type="protein sequence ID" value="KKL22393.1"/>
    <property type="molecule type" value="Genomic_DNA"/>
</dbReference>
<dbReference type="InterPro" id="IPR003594">
    <property type="entry name" value="HATPase_dom"/>
</dbReference>
<dbReference type="InterPro" id="IPR004358">
    <property type="entry name" value="Sig_transdc_His_kin-like_C"/>
</dbReference>
<keyword evidence="1" id="KW-0808">Transferase</keyword>
<reference evidence="7" key="1">
    <citation type="journal article" date="2015" name="Nature">
        <title>Complex archaea that bridge the gap between prokaryotes and eukaryotes.</title>
        <authorList>
            <person name="Spang A."/>
            <person name="Saw J.H."/>
            <person name="Jorgensen S.L."/>
            <person name="Zaremba-Niedzwiedzka K."/>
            <person name="Martijn J."/>
            <person name="Lind A.E."/>
            <person name="van Eijk R."/>
            <person name="Schleper C."/>
            <person name="Guy L."/>
            <person name="Ettema T.J."/>
        </authorList>
    </citation>
    <scope>NUCLEOTIDE SEQUENCE</scope>
</reference>
<dbReference type="AlphaFoldDB" id="A0A0F9EEH2"/>
<evidence type="ECO:0000256" key="2">
    <source>
        <dbReference type="ARBA" id="ARBA00022741"/>
    </source>
</evidence>
<dbReference type="Gene3D" id="3.30.565.10">
    <property type="entry name" value="Histidine kinase-like ATPase, C-terminal domain"/>
    <property type="match status" value="1"/>
</dbReference>
<sequence>MINLNQIVTEYLKSLEYLKLKSFHPEVEVKFDLASDLHNTLGSPVLLSKTVMNLVSNAAEAMPLGGKISISTENRSVDKPIIGYDRIEKGEYIVLEISDTGVGISPDDQEKIFEPFYTRKTMGRSGTGLGMAVVWGTVKDLNGFIDVKSTVGEGTTFTLYFPITKDETSRDKSILSLEDYMGNGEYIFQ</sequence>